<dbReference type="InterPro" id="IPR006664">
    <property type="entry name" value="OMP_bac"/>
</dbReference>
<dbReference type="Pfam" id="PF00691">
    <property type="entry name" value="OmpA"/>
    <property type="match status" value="1"/>
</dbReference>
<feature type="region of interest" description="Disordered" evidence="5">
    <location>
        <begin position="115"/>
        <end position="136"/>
    </location>
</feature>
<dbReference type="CDD" id="cd07185">
    <property type="entry name" value="OmpA_C-like"/>
    <property type="match status" value="1"/>
</dbReference>
<evidence type="ECO:0000256" key="1">
    <source>
        <dbReference type="ARBA" id="ARBA00004442"/>
    </source>
</evidence>
<feature type="region of interest" description="Disordered" evidence="5">
    <location>
        <begin position="57"/>
        <end position="102"/>
    </location>
</feature>
<feature type="compositionally biased region" description="Low complexity" evidence="5">
    <location>
        <begin position="123"/>
        <end position="134"/>
    </location>
</feature>
<dbReference type="SUPFAM" id="SSF103088">
    <property type="entry name" value="OmpA-like"/>
    <property type="match status" value="1"/>
</dbReference>
<protein>
    <submittedName>
        <fullName evidence="7">Outer membrane protein II</fullName>
    </submittedName>
</protein>
<keyword evidence="3" id="KW-0998">Cell outer membrane</keyword>
<evidence type="ECO:0000256" key="2">
    <source>
        <dbReference type="ARBA" id="ARBA00023136"/>
    </source>
</evidence>
<dbReference type="AlphaFoldDB" id="A0A3S4SM38"/>
<dbReference type="Proteomes" id="UP000276899">
    <property type="component" value="Chromosome"/>
</dbReference>
<proteinExistence type="predicted"/>
<dbReference type="GO" id="GO:0009279">
    <property type="term" value="C:cell outer membrane"/>
    <property type="evidence" value="ECO:0007669"/>
    <property type="project" value="UniProtKB-SubCell"/>
</dbReference>
<dbReference type="RefSeq" id="WP_197719251.1">
    <property type="nucleotide sequence ID" value="NZ_LR134363.1"/>
</dbReference>
<dbReference type="PANTHER" id="PTHR30329:SF21">
    <property type="entry name" value="LIPOPROTEIN YIAD-RELATED"/>
    <property type="match status" value="1"/>
</dbReference>
<organism evidence="7 8">
    <name type="scientific">Actinomyces slackii</name>
    <dbReference type="NCBI Taxonomy" id="52774"/>
    <lineage>
        <taxon>Bacteria</taxon>
        <taxon>Bacillati</taxon>
        <taxon>Actinomycetota</taxon>
        <taxon>Actinomycetes</taxon>
        <taxon>Actinomycetales</taxon>
        <taxon>Actinomycetaceae</taxon>
        <taxon>Actinomyces</taxon>
    </lineage>
</organism>
<keyword evidence="2 4" id="KW-0472">Membrane</keyword>
<dbReference type="PROSITE" id="PS51123">
    <property type="entry name" value="OMPA_2"/>
    <property type="match status" value="1"/>
</dbReference>
<dbReference type="InterPro" id="IPR050330">
    <property type="entry name" value="Bact_OuterMem_StrucFunc"/>
</dbReference>
<dbReference type="KEGG" id="asla:NCTC11923_02673"/>
<evidence type="ECO:0000313" key="7">
    <source>
        <dbReference type="EMBL" id="VEG75992.1"/>
    </source>
</evidence>
<dbReference type="EMBL" id="LR134363">
    <property type="protein sequence ID" value="VEG75992.1"/>
    <property type="molecule type" value="Genomic_DNA"/>
</dbReference>
<dbReference type="PRINTS" id="PR01021">
    <property type="entry name" value="OMPADOMAIN"/>
</dbReference>
<sequence length="248" mass="25510">MSAPTMPAGPASSPRRAGLPLPMRAGSRRRWRAPLTAVRLSLVAGLGAGLAAGLALGGPTARAEESSAPPSPSSPSASVRTPGRDTAAIPPEATRPDATPVADMVAPVLGLVLRTSEADGAATTDTDGNKTRTTLSGDVTFETDSATLTPRAKEVLDSIAKGWGSTPPKEVTVVGHTDSVADDAYNQTLSEQRAQAVVDYLTTKASSVTMTASGKGETEPAQPETREDGSVDEQAQAANRRVVITWEQ</sequence>
<evidence type="ECO:0000256" key="5">
    <source>
        <dbReference type="SAM" id="MobiDB-lite"/>
    </source>
</evidence>
<dbReference type="STRING" id="1278298.GCA_000428685_01975"/>
<accession>A0A3S4SM38</accession>
<gene>
    <name evidence="7" type="primary">ompA</name>
    <name evidence="7" type="ORF">NCTC11923_02673</name>
</gene>
<dbReference type="InterPro" id="IPR006665">
    <property type="entry name" value="OmpA-like"/>
</dbReference>
<feature type="domain" description="OmpA-like" evidence="6">
    <location>
        <begin position="128"/>
        <end position="248"/>
    </location>
</feature>
<dbReference type="InterPro" id="IPR036737">
    <property type="entry name" value="OmpA-like_sf"/>
</dbReference>
<comment type="subcellular location">
    <subcellularLocation>
        <location evidence="1">Cell outer membrane</location>
    </subcellularLocation>
</comment>
<keyword evidence="8" id="KW-1185">Reference proteome</keyword>
<feature type="region of interest" description="Disordered" evidence="5">
    <location>
        <begin position="1"/>
        <end position="31"/>
    </location>
</feature>
<evidence type="ECO:0000259" key="6">
    <source>
        <dbReference type="PROSITE" id="PS51123"/>
    </source>
</evidence>
<reference evidence="7 8" key="1">
    <citation type="submission" date="2018-12" db="EMBL/GenBank/DDBJ databases">
        <authorList>
            <consortium name="Pathogen Informatics"/>
        </authorList>
    </citation>
    <scope>NUCLEOTIDE SEQUENCE [LARGE SCALE GENOMIC DNA]</scope>
    <source>
        <strain evidence="7 8">NCTC11923</strain>
    </source>
</reference>
<dbReference type="Gene3D" id="3.30.1330.60">
    <property type="entry name" value="OmpA-like domain"/>
    <property type="match status" value="1"/>
</dbReference>
<evidence type="ECO:0000256" key="3">
    <source>
        <dbReference type="ARBA" id="ARBA00023237"/>
    </source>
</evidence>
<evidence type="ECO:0000313" key="8">
    <source>
        <dbReference type="Proteomes" id="UP000276899"/>
    </source>
</evidence>
<dbReference type="PANTHER" id="PTHR30329">
    <property type="entry name" value="STATOR ELEMENT OF FLAGELLAR MOTOR COMPLEX"/>
    <property type="match status" value="1"/>
</dbReference>
<name>A0A3S4SM38_9ACTO</name>
<feature type="region of interest" description="Disordered" evidence="5">
    <location>
        <begin position="208"/>
        <end position="248"/>
    </location>
</feature>
<evidence type="ECO:0000256" key="4">
    <source>
        <dbReference type="PROSITE-ProRule" id="PRU00473"/>
    </source>
</evidence>